<dbReference type="EMBL" id="FTOE01000010">
    <property type="protein sequence ID" value="SIT00010.1"/>
    <property type="molecule type" value="Genomic_DNA"/>
</dbReference>
<dbReference type="OrthoDB" id="5298497at2"/>
<sequence length="317" mass="36014">MLKQGIVREWIKSWLVNRYPPEQTIKLTQSRIYILPTLAGMAYSVVAMLVLLLSINYQNNLAYAVCFTLLSVFITAILHTYANLSGVKITALLVEPVFAGDVAHFRYQLYSAREIHQLTLCFKNHPTVTVDLQVNNPVKIEIPFLCGKRGWQHTELVEIRTLYPLGLFRAWSWLRFEQRALVYPKPICGGEIEALNSGGDPHSAQGRKGDDDFHGFTRYHSGVSKNRIAWKSFAKGQGLHVKEYQGQSGEDIWLDWNAWPALEVEERLSRLCYWSKTLSQRHVLYGLRLPGCEILPATGDAHKVKVLRLLALHGGEA</sequence>
<dbReference type="RefSeq" id="WP_054339927.1">
    <property type="nucleotide sequence ID" value="NZ_FTOE01000010.1"/>
</dbReference>
<feature type="transmembrane region" description="Helical" evidence="1">
    <location>
        <begin position="32"/>
        <end position="55"/>
    </location>
</feature>
<proteinExistence type="predicted"/>
<protein>
    <submittedName>
        <fullName evidence="2">Uncharacterized conserved protein, DUF58 family, contains vWF domain</fullName>
    </submittedName>
</protein>
<dbReference type="AlphaFoldDB" id="A0A1N7NP28"/>
<accession>A0A1N7NP28</accession>
<keyword evidence="1" id="KW-0472">Membrane</keyword>
<dbReference type="STRING" id="619304.SAMN05421760_11098"/>
<dbReference type="PANTHER" id="PTHR34351">
    <property type="entry name" value="SLR1927 PROTEIN-RELATED"/>
    <property type="match status" value="1"/>
</dbReference>
<reference evidence="3" key="1">
    <citation type="submission" date="2017-01" db="EMBL/GenBank/DDBJ databases">
        <authorList>
            <person name="Varghese N."/>
            <person name="Submissions S."/>
        </authorList>
    </citation>
    <scope>NUCLEOTIDE SEQUENCE [LARGE SCALE GENOMIC DNA]</scope>
    <source>
        <strain evidence="3">DSM 22306</strain>
    </source>
</reference>
<gene>
    <name evidence="2" type="ORF">SAMN05421760_11098</name>
</gene>
<dbReference type="PANTHER" id="PTHR34351:SF1">
    <property type="entry name" value="SLR1927 PROTEIN"/>
    <property type="match status" value="1"/>
</dbReference>
<feature type="transmembrane region" description="Helical" evidence="1">
    <location>
        <begin position="61"/>
        <end position="82"/>
    </location>
</feature>
<keyword evidence="3" id="KW-1185">Reference proteome</keyword>
<evidence type="ECO:0000313" key="2">
    <source>
        <dbReference type="EMBL" id="SIT00010.1"/>
    </source>
</evidence>
<name>A0A1N7NP28_9GAMM</name>
<evidence type="ECO:0000256" key="1">
    <source>
        <dbReference type="SAM" id="Phobius"/>
    </source>
</evidence>
<dbReference type="Proteomes" id="UP000185999">
    <property type="component" value="Unassembled WGS sequence"/>
</dbReference>
<evidence type="ECO:0000313" key="3">
    <source>
        <dbReference type="Proteomes" id="UP000185999"/>
    </source>
</evidence>
<keyword evidence="1" id="KW-1133">Transmembrane helix</keyword>
<organism evidence="2 3">
    <name type="scientific">Neptunomonas antarctica</name>
    <dbReference type="NCBI Taxonomy" id="619304"/>
    <lineage>
        <taxon>Bacteria</taxon>
        <taxon>Pseudomonadati</taxon>
        <taxon>Pseudomonadota</taxon>
        <taxon>Gammaproteobacteria</taxon>
        <taxon>Oceanospirillales</taxon>
        <taxon>Oceanospirillaceae</taxon>
        <taxon>Neptunomonas</taxon>
    </lineage>
</organism>
<keyword evidence="1" id="KW-0812">Transmembrane</keyword>